<proteinExistence type="inferred from homology"/>
<dbReference type="InterPro" id="IPR036291">
    <property type="entry name" value="NAD(P)-bd_dom_sf"/>
</dbReference>
<dbReference type="EMBL" id="CP139558">
    <property type="protein sequence ID" value="WPU91740.1"/>
    <property type="molecule type" value="Genomic_DNA"/>
</dbReference>
<dbReference type="Pfam" id="PF01370">
    <property type="entry name" value="Epimerase"/>
    <property type="match status" value="1"/>
</dbReference>
<dbReference type="Gene3D" id="3.40.50.720">
    <property type="entry name" value="NAD(P)-binding Rossmann-like Domain"/>
    <property type="match status" value="1"/>
</dbReference>
<dbReference type="InterPro" id="IPR050425">
    <property type="entry name" value="NAD(P)_dehydrat-like"/>
</dbReference>
<dbReference type="Proteomes" id="UP001324380">
    <property type="component" value="Chromosome"/>
</dbReference>
<keyword evidence="5" id="KW-1185">Reference proteome</keyword>
<name>A0ABZ0TEX2_9SPHI</name>
<feature type="domain" description="NAD-dependent epimerase/dehydratase" evidence="3">
    <location>
        <begin position="6"/>
        <end position="245"/>
    </location>
</feature>
<organism evidence="4 5">
    <name type="scientific">Mucilaginibacter sabulilitoris</name>
    <dbReference type="NCBI Taxonomy" id="1173583"/>
    <lineage>
        <taxon>Bacteria</taxon>
        <taxon>Pseudomonadati</taxon>
        <taxon>Bacteroidota</taxon>
        <taxon>Sphingobacteriia</taxon>
        <taxon>Sphingobacteriales</taxon>
        <taxon>Sphingobacteriaceae</taxon>
        <taxon>Mucilaginibacter</taxon>
    </lineage>
</organism>
<keyword evidence="1" id="KW-0560">Oxidoreductase</keyword>
<evidence type="ECO:0000259" key="3">
    <source>
        <dbReference type="Pfam" id="PF01370"/>
    </source>
</evidence>
<evidence type="ECO:0000313" key="5">
    <source>
        <dbReference type="Proteomes" id="UP001324380"/>
    </source>
</evidence>
<dbReference type="PANTHER" id="PTHR10366:SF564">
    <property type="entry name" value="STEROL-4-ALPHA-CARBOXYLATE 3-DEHYDROGENASE, DECARBOXYLATING"/>
    <property type="match status" value="1"/>
</dbReference>
<evidence type="ECO:0000256" key="1">
    <source>
        <dbReference type="ARBA" id="ARBA00023002"/>
    </source>
</evidence>
<sequence>MNNRKVLLTGVTGFLGSHTAIQLLNKGYEVIGTVRAKNRINSIRNVIAAHTDQNHKLSFVVADLSDKEIWTELTQGVEFVQHVASPFPRELPKHEDELIVPAKNGTLNILNAAAANNVKRVVMTSSLAAIAYGKSKEEFDKVFNENDWTDINQKKDITPYLKSKTIAEKAAWDIIRDTPSTLELVTVCPGAILGPVIEQDFGTSANIVISLLNGSYPAIPKIGFDIVDVRSVADLLIRAMEIPKAAGNRYIAASEYLTMKEVSGILKEHYPERKIPTAEFPNFVTRVIAMFRPELEPVLLEMKRRKTDISKAINELQWQPISAREAVVACAESVLEHKIVI</sequence>
<reference evidence="4 5" key="1">
    <citation type="submission" date="2023-11" db="EMBL/GenBank/DDBJ databases">
        <title>Analysis of the Genomes of Mucilaginibacter gossypii cycad 4 and M. sabulilitoris SNA2: microbes with the potential for plant growth promotion.</title>
        <authorList>
            <person name="Hirsch A.M."/>
            <person name="Humm E."/>
            <person name="Rubbi M."/>
            <person name="Del Vecchio G."/>
            <person name="Ha S.M."/>
            <person name="Pellegrini M."/>
            <person name="Gunsalus R.P."/>
        </authorList>
    </citation>
    <scope>NUCLEOTIDE SEQUENCE [LARGE SCALE GENOMIC DNA]</scope>
    <source>
        <strain evidence="4 5">SNA2</strain>
    </source>
</reference>
<evidence type="ECO:0000256" key="2">
    <source>
        <dbReference type="ARBA" id="ARBA00023445"/>
    </source>
</evidence>
<comment type="similarity">
    <text evidence="2">Belongs to the NAD(P)-dependent epimerase/dehydratase family. Dihydroflavonol-4-reductase subfamily.</text>
</comment>
<dbReference type="InterPro" id="IPR001509">
    <property type="entry name" value="Epimerase_deHydtase"/>
</dbReference>
<dbReference type="SUPFAM" id="SSF51735">
    <property type="entry name" value="NAD(P)-binding Rossmann-fold domains"/>
    <property type="match status" value="1"/>
</dbReference>
<protein>
    <submittedName>
        <fullName evidence="4">NAD-dependent epimerase/dehydratase family protein</fullName>
    </submittedName>
</protein>
<accession>A0ABZ0TEX2</accession>
<dbReference type="RefSeq" id="WP_321560906.1">
    <property type="nucleotide sequence ID" value="NZ_CP139558.1"/>
</dbReference>
<evidence type="ECO:0000313" key="4">
    <source>
        <dbReference type="EMBL" id="WPU91740.1"/>
    </source>
</evidence>
<dbReference type="PANTHER" id="PTHR10366">
    <property type="entry name" value="NAD DEPENDENT EPIMERASE/DEHYDRATASE"/>
    <property type="match status" value="1"/>
</dbReference>
<gene>
    <name evidence="4" type="ORF">SNE25_20690</name>
</gene>